<name>A0A183ATU9_9TREM</name>
<proteinExistence type="predicted"/>
<sequence>LVTSPGNRPSGDLDSSDLRDCFSKIELNGTINNGIATVLPSTATDCHGLSQTQLNNPARGFWVDRPSEETIRSLHARLGFVLREAVELHTRLGLLLVPSSPGGPPE</sequence>
<evidence type="ECO:0000313" key="1">
    <source>
        <dbReference type="WBParaSite" id="ECPE_0001041601-mRNA-1"/>
    </source>
</evidence>
<protein>
    <submittedName>
        <fullName evidence="1">Rho-GAP domain-containing protein</fullName>
    </submittedName>
</protein>
<reference evidence="1" key="1">
    <citation type="submission" date="2016-06" db="UniProtKB">
        <authorList>
            <consortium name="WormBaseParasite"/>
        </authorList>
    </citation>
    <scope>IDENTIFICATION</scope>
</reference>
<dbReference type="AlphaFoldDB" id="A0A183ATU9"/>
<dbReference type="WBParaSite" id="ECPE_0001041601-mRNA-1">
    <property type="protein sequence ID" value="ECPE_0001041601-mRNA-1"/>
    <property type="gene ID" value="ECPE_0001041601"/>
</dbReference>
<accession>A0A183ATU9</accession>
<organism evidence="1">
    <name type="scientific">Echinostoma caproni</name>
    <dbReference type="NCBI Taxonomy" id="27848"/>
    <lineage>
        <taxon>Eukaryota</taxon>
        <taxon>Metazoa</taxon>
        <taxon>Spiralia</taxon>
        <taxon>Lophotrochozoa</taxon>
        <taxon>Platyhelminthes</taxon>
        <taxon>Trematoda</taxon>
        <taxon>Digenea</taxon>
        <taxon>Plagiorchiida</taxon>
        <taxon>Echinostomata</taxon>
        <taxon>Echinostomatoidea</taxon>
        <taxon>Echinostomatidae</taxon>
        <taxon>Echinostoma</taxon>
    </lineage>
</organism>